<sequence>MEVTKLIKENIQIFFTVALSFFFIHIFIIPVYRRLRNKFIYTNFWNFLTETNISRMITNVVLPVVLLASFTAVQQKYNLIQLGNKDNYIALVISILTMYGILYTFLQFTIGYALQNKNDKYWGRSITKDFFLKRLGFEIFKSSYFKLLLLYAVIFPTINKNNMLGKLNFPFRNSIPQAFWEVSVSVIYILYAYLFLQSLSSMKMLFSIQERRDAGLERKIEGAVAEEYKRNFNYSYKKNRNYFLNTLFEELELLDQKEQAKMLMYILEETFSFETFPKHQRGGLFKLFKQDGHLFRHAPFYLDNLFNSLYEKIEEYNIQLNLRELLDIYRLHDNAINSSLRSSNKHDNLLNGDFIDELITVYSRKNSLSYNEDCTYFKLPSIIEKRISSYKDIEEIHSHTIKRQGFKFVLEAYKLNSLEHKNSQYMMVKSYYQYFYNMLDYYGNFLSDLKYNHYSGFFGTFQKNMMNEQESEIIYDYLINMEFTEHNKDYAAFLTSKLDFKYRASFIFYNILYTGPSRKWEKEILFFKYTIIRNRIDESVRDEYILEFVCNKIKDSNIGRRIDSNLIVWIIKNITISQLNEEILKRCISEKHLSYAQFLKLKYIFTENHYCSSDFYDVDFDIVNFTSHSDSEIDFLKDMLQTPKLLNEQFFSQHLFYYCRKISYRTEHFHFENNFRLFLINRSFQLSENQFIGLLNNRYLGKGIIEFLILQLDKPKYKYLTEGVAYKTFSTEVRKIIMRANMSVNSYINDLVSQANEYSDENISDVEESEIVQIIEKMIKTTK</sequence>
<keyword evidence="3" id="KW-1185">Reference proteome</keyword>
<evidence type="ECO:0000313" key="2">
    <source>
        <dbReference type="EMBL" id="MET4561525.1"/>
    </source>
</evidence>
<keyword evidence="1" id="KW-1133">Transmembrane helix</keyword>
<reference evidence="2 3" key="1">
    <citation type="submission" date="2024-06" db="EMBL/GenBank/DDBJ databases">
        <title>Sorghum-associated microbial communities from plants grown in Nebraska, USA.</title>
        <authorList>
            <person name="Schachtman D."/>
        </authorList>
    </citation>
    <scope>NUCLEOTIDE SEQUENCE [LARGE SCALE GENOMIC DNA]</scope>
    <source>
        <strain evidence="2 3">736</strain>
    </source>
</reference>
<proteinExistence type="predicted"/>
<feature type="transmembrane region" description="Helical" evidence="1">
    <location>
        <begin position="88"/>
        <end position="114"/>
    </location>
</feature>
<keyword evidence="1" id="KW-0812">Transmembrane</keyword>
<keyword evidence="1" id="KW-0472">Membrane</keyword>
<feature type="transmembrane region" description="Helical" evidence="1">
    <location>
        <begin position="12"/>
        <end position="32"/>
    </location>
</feature>
<gene>
    <name evidence="2" type="ORF">ABIA69_002693</name>
</gene>
<organism evidence="2 3">
    <name type="scientific">Lysinibacillus parviboronicapiens</name>
    <dbReference type="NCBI Taxonomy" id="436516"/>
    <lineage>
        <taxon>Bacteria</taxon>
        <taxon>Bacillati</taxon>
        <taxon>Bacillota</taxon>
        <taxon>Bacilli</taxon>
        <taxon>Bacillales</taxon>
        <taxon>Bacillaceae</taxon>
        <taxon>Lysinibacillus</taxon>
    </lineage>
</organism>
<accession>A0ABV2PKQ6</accession>
<name>A0ABV2PKQ6_9BACI</name>
<dbReference type="EMBL" id="JBEPSB010000012">
    <property type="protein sequence ID" value="MET4561525.1"/>
    <property type="molecule type" value="Genomic_DNA"/>
</dbReference>
<dbReference type="Proteomes" id="UP001549363">
    <property type="component" value="Unassembled WGS sequence"/>
</dbReference>
<comment type="caution">
    <text evidence="2">The sequence shown here is derived from an EMBL/GenBank/DDBJ whole genome shotgun (WGS) entry which is preliminary data.</text>
</comment>
<protein>
    <recommendedName>
        <fullName evidence="4">RDD domain-containing protein</fullName>
    </recommendedName>
</protein>
<feature type="transmembrane region" description="Helical" evidence="1">
    <location>
        <begin position="178"/>
        <end position="196"/>
    </location>
</feature>
<dbReference type="RefSeq" id="WP_354472059.1">
    <property type="nucleotide sequence ID" value="NZ_JBEPSB010000012.1"/>
</dbReference>
<feature type="transmembrane region" description="Helical" evidence="1">
    <location>
        <begin position="53"/>
        <end position="73"/>
    </location>
</feature>
<evidence type="ECO:0000313" key="3">
    <source>
        <dbReference type="Proteomes" id="UP001549363"/>
    </source>
</evidence>
<evidence type="ECO:0008006" key="4">
    <source>
        <dbReference type="Google" id="ProtNLM"/>
    </source>
</evidence>
<evidence type="ECO:0000256" key="1">
    <source>
        <dbReference type="SAM" id="Phobius"/>
    </source>
</evidence>